<gene>
    <name evidence="2" type="ORF">FCN74_00890</name>
</gene>
<organism evidence="2 3">
    <name type="scientific">Mesohalobacter halotolerans</name>
    <dbReference type="NCBI Taxonomy" id="1883405"/>
    <lineage>
        <taxon>Bacteria</taxon>
        <taxon>Pseudomonadati</taxon>
        <taxon>Bacteroidota</taxon>
        <taxon>Flavobacteriia</taxon>
        <taxon>Flavobacteriales</taxon>
        <taxon>Flavobacteriaceae</taxon>
        <taxon>Mesohalobacter</taxon>
    </lineage>
</organism>
<dbReference type="Proteomes" id="UP000306552">
    <property type="component" value="Unassembled WGS sequence"/>
</dbReference>
<reference evidence="2 3" key="1">
    <citation type="submission" date="2019-04" db="EMBL/GenBank/DDBJ databases">
        <title>Psychroflexus halotolerans sp. nov., isolated from a marine solar saltern.</title>
        <authorList>
            <person name="Feng X."/>
        </authorList>
    </citation>
    <scope>NUCLEOTIDE SEQUENCE [LARGE SCALE GENOMIC DNA]</scope>
    <source>
        <strain evidence="2 3">WDS2C27</strain>
    </source>
</reference>
<dbReference type="GO" id="GO:0003700">
    <property type="term" value="F:DNA-binding transcription factor activity"/>
    <property type="evidence" value="ECO:0007669"/>
    <property type="project" value="TreeGrafter"/>
</dbReference>
<keyword evidence="3" id="KW-1185">Reference proteome</keyword>
<dbReference type="AlphaFoldDB" id="A0A4U5TRW0"/>
<keyword evidence="1" id="KW-0238">DNA-binding</keyword>
<dbReference type="GO" id="GO:0005829">
    <property type="term" value="C:cytosol"/>
    <property type="evidence" value="ECO:0007669"/>
    <property type="project" value="TreeGrafter"/>
</dbReference>
<dbReference type="NCBIfam" id="TIGR00738">
    <property type="entry name" value="rrf2_super"/>
    <property type="match status" value="1"/>
</dbReference>
<dbReference type="InterPro" id="IPR000944">
    <property type="entry name" value="Tscrpt_reg_Rrf2"/>
</dbReference>
<dbReference type="OrthoDB" id="9802344at2"/>
<dbReference type="EMBL" id="SWMU01000001">
    <property type="protein sequence ID" value="TKS57009.1"/>
    <property type="molecule type" value="Genomic_DNA"/>
</dbReference>
<dbReference type="InterPro" id="IPR036390">
    <property type="entry name" value="WH_DNA-bd_sf"/>
</dbReference>
<comment type="caution">
    <text evidence="2">The sequence shown here is derived from an EMBL/GenBank/DDBJ whole genome shotgun (WGS) entry which is preliminary data.</text>
</comment>
<evidence type="ECO:0000313" key="2">
    <source>
        <dbReference type="EMBL" id="TKS57009.1"/>
    </source>
</evidence>
<accession>A0A4U5TRW0</accession>
<dbReference type="GO" id="GO:0003677">
    <property type="term" value="F:DNA binding"/>
    <property type="evidence" value="ECO:0007669"/>
    <property type="project" value="UniProtKB-KW"/>
</dbReference>
<sequence length="142" mass="16536">MLSKKTKYAINALIYIAKHKNQHPVMSSEISEHQNIPKKFLERILLDLKQAKILDSKRGRHGGYFLSKAADQINLAEVMRLFDGAIAFLPCVTHDYYEPCEECQYEEQCGIRHAFMELKHMTVKFLKTCTLKDILTREYLLS</sequence>
<protein>
    <submittedName>
        <fullName evidence="2">Rrf2 family transcriptional regulator</fullName>
    </submittedName>
</protein>
<dbReference type="PANTHER" id="PTHR33221:SF5">
    <property type="entry name" value="HTH-TYPE TRANSCRIPTIONAL REGULATOR ISCR"/>
    <property type="match status" value="1"/>
</dbReference>
<name>A0A4U5TRW0_9FLAO</name>
<dbReference type="PROSITE" id="PS51197">
    <property type="entry name" value="HTH_RRF2_2"/>
    <property type="match status" value="1"/>
</dbReference>
<dbReference type="PANTHER" id="PTHR33221">
    <property type="entry name" value="WINGED HELIX-TURN-HELIX TRANSCRIPTIONAL REGULATOR, RRF2 FAMILY"/>
    <property type="match status" value="1"/>
</dbReference>
<dbReference type="Gene3D" id="1.10.10.10">
    <property type="entry name" value="Winged helix-like DNA-binding domain superfamily/Winged helix DNA-binding domain"/>
    <property type="match status" value="1"/>
</dbReference>
<dbReference type="InterPro" id="IPR036388">
    <property type="entry name" value="WH-like_DNA-bd_sf"/>
</dbReference>
<evidence type="ECO:0000256" key="1">
    <source>
        <dbReference type="ARBA" id="ARBA00023125"/>
    </source>
</evidence>
<dbReference type="Pfam" id="PF02082">
    <property type="entry name" value="Rrf2"/>
    <property type="match status" value="1"/>
</dbReference>
<dbReference type="SUPFAM" id="SSF46785">
    <property type="entry name" value="Winged helix' DNA-binding domain"/>
    <property type="match status" value="1"/>
</dbReference>
<dbReference type="RefSeq" id="WP_138930713.1">
    <property type="nucleotide sequence ID" value="NZ_SWMU01000001.1"/>
</dbReference>
<proteinExistence type="predicted"/>
<evidence type="ECO:0000313" key="3">
    <source>
        <dbReference type="Proteomes" id="UP000306552"/>
    </source>
</evidence>